<evidence type="ECO:0000313" key="2">
    <source>
        <dbReference type="EMBL" id="KIM47387.1"/>
    </source>
</evidence>
<dbReference type="Gene3D" id="3.80.10.10">
    <property type="entry name" value="Ribonuclease Inhibitor"/>
    <property type="match status" value="1"/>
</dbReference>
<proteinExistence type="predicted"/>
<dbReference type="Proteomes" id="UP000053424">
    <property type="component" value="Unassembled WGS sequence"/>
</dbReference>
<dbReference type="SUPFAM" id="SSF52047">
    <property type="entry name" value="RNI-like"/>
    <property type="match status" value="1"/>
</dbReference>
<sequence>MVLCTRCQELDVKTSVRATNCSIVGGGPCSACKEDMELEQKIQELQEKRRHLRTKMNANHDPFVLRLPPEIASHIFCLSMDELDAPYLFGAVCRGWRQLARSTPQLWSRLAFSLPHPMESKKMETVPHLILDWLELSGGLPLSLQVSSHASHSHGLATNGLSSIINVLNQHSGRWRDIVFSLPPAYLRHFCPTSPPKNLRNISIFGIGVTDPHSESPWFSMNSGPGPIKFRLEYIPLKAVDIVWDRLVRLKVRDTSLDGVLQVIRDAPLLKVCSLTGISPPTADISNGIIYHPHLATLALLEMRLDVFTTIINLLELPSLKSCSFGSDVGHSAIGVDAISFLRRFGSGLTSLQLHQDQELPIADFNQLLQAAPHIQHLKLAGEGLSSAMDDVLERLAASSLFHDAGFFSKLQSLEFFVCSRLNAWAYISPIFRSPHRKLLSLDIKVDLDDSDTRVSNELAQLVDQGIKLRIYDLYRGEDCLQKYREFKSGN</sequence>
<reference evidence="3" key="2">
    <citation type="submission" date="2015-01" db="EMBL/GenBank/DDBJ databases">
        <title>Evolutionary Origins and Diversification of the Mycorrhizal Mutualists.</title>
        <authorList>
            <consortium name="DOE Joint Genome Institute"/>
            <consortium name="Mycorrhizal Genomics Consortium"/>
            <person name="Kohler A."/>
            <person name="Kuo A."/>
            <person name="Nagy L.G."/>
            <person name="Floudas D."/>
            <person name="Copeland A."/>
            <person name="Barry K.W."/>
            <person name="Cichocki N."/>
            <person name="Veneault-Fourrey C."/>
            <person name="LaButti K."/>
            <person name="Lindquist E.A."/>
            <person name="Lipzen A."/>
            <person name="Lundell T."/>
            <person name="Morin E."/>
            <person name="Murat C."/>
            <person name="Riley R."/>
            <person name="Ohm R."/>
            <person name="Sun H."/>
            <person name="Tunlid A."/>
            <person name="Henrissat B."/>
            <person name="Grigoriev I.V."/>
            <person name="Hibbett D.S."/>
            <person name="Martin F."/>
        </authorList>
    </citation>
    <scope>NUCLEOTIDE SEQUENCE [LARGE SCALE GENOMIC DNA]</scope>
    <source>
        <strain evidence="3">h7</strain>
    </source>
</reference>
<dbReference type="OrthoDB" id="2269034at2759"/>
<dbReference type="SUPFAM" id="SSF81383">
    <property type="entry name" value="F-box domain"/>
    <property type="match status" value="1"/>
</dbReference>
<dbReference type="HOGENOM" id="CLU_018544_14_1_1"/>
<dbReference type="EMBL" id="KN831769">
    <property type="protein sequence ID" value="KIM47387.1"/>
    <property type="molecule type" value="Genomic_DNA"/>
</dbReference>
<dbReference type="Pfam" id="PF12937">
    <property type="entry name" value="F-box-like"/>
    <property type="match status" value="1"/>
</dbReference>
<dbReference type="AlphaFoldDB" id="A0A0C2Z2C3"/>
<evidence type="ECO:0000313" key="3">
    <source>
        <dbReference type="Proteomes" id="UP000053424"/>
    </source>
</evidence>
<dbReference type="InterPro" id="IPR032675">
    <property type="entry name" value="LRR_dom_sf"/>
</dbReference>
<name>A0A0C2Z2C3_HEBCY</name>
<gene>
    <name evidence="2" type="ORF">M413DRAFT_439067</name>
</gene>
<keyword evidence="3" id="KW-1185">Reference proteome</keyword>
<organism evidence="2 3">
    <name type="scientific">Hebeloma cylindrosporum</name>
    <dbReference type="NCBI Taxonomy" id="76867"/>
    <lineage>
        <taxon>Eukaryota</taxon>
        <taxon>Fungi</taxon>
        <taxon>Dikarya</taxon>
        <taxon>Basidiomycota</taxon>
        <taxon>Agaricomycotina</taxon>
        <taxon>Agaricomycetes</taxon>
        <taxon>Agaricomycetidae</taxon>
        <taxon>Agaricales</taxon>
        <taxon>Agaricineae</taxon>
        <taxon>Hymenogastraceae</taxon>
        <taxon>Hebeloma</taxon>
    </lineage>
</organism>
<accession>A0A0C2Z2C3</accession>
<feature type="domain" description="F-box" evidence="1">
    <location>
        <begin position="65"/>
        <end position="112"/>
    </location>
</feature>
<dbReference type="InterPro" id="IPR001810">
    <property type="entry name" value="F-box_dom"/>
</dbReference>
<protein>
    <recommendedName>
        <fullName evidence="1">F-box domain-containing protein</fullName>
    </recommendedName>
</protein>
<dbReference type="InterPro" id="IPR036047">
    <property type="entry name" value="F-box-like_dom_sf"/>
</dbReference>
<evidence type="ECO:0000259" key="1">
    <source>
        <dbReference type="Pfam" id="PF12937"/>
    </source>
</evidence>
<reference evidence="2 3" key="1">
    <citation type="submission" date="2014-04" db="EMBL/GenBank/DDBJ databases">
        <authorList>
            <consortium name="DOE Joint Genome Institute"/>
            <person name="Kuo A."/>
            <person name="Gay G."/>
            <person name="Dore J."/>
            <person name="Kohler A."/>
            <person name="Nagy L.G."/>
            <person name="Floudas D."/>
            <person name="Copeland A."/>
            <person name="Barry K.W."/>
            <person name="Cichocki N."/>
            <person name="Veneault-Fourrey C."/>
            <person name="LaButti K."/>
            <person name="Lindquist E.A."/>
            <person name="Lipzen A."/>
            <person name="Lundell T."/>
            <person name="Morin E."/>
            <person name="Murat C."/>
            <person name="Sun H."/>
            <person name="Tunlid A."/>
            <person name="Henrissat B."/>
            <person name="Grigoriev I.V."/>
            <person name="Hibbett D.S."/>
            <person name="Martin F."/>
            <person name="Nordberg H.P."/>
            <person name="Cantor M.N."/>
            <person name="Hua S.X."/>
        </authorList>
    </citation>
    <scope>NUCLEOTIDE SEQUENCE [LARGE SCALE GENOMIC DNA]</scope>
    <source>
        <strain evidence="3">h7</strain>
    </source>
</reference>
<dbReference type="Gene3D" id="1.20.1280.50">
    <property type="match status" value="1"/>
</dbReference>